<evidence type="ECO:0000256" key="7">
    <source>
        <dbReference type="ARBA" id="ARBA00032014"/>
    </source>
</evidence>
<dbReference type="GO" id="GO:0003712">
    <property type="term" value="F:transcription coregulator activity"/>
    <property type="evidence" value="ECO:0007669"/>
    <property type="project" value="InterPro"/>
</dbReference>
<comment type="similarity">
    <text evidence="2 8">Belongs to the Mediator complex subunit 17 family.</text>
</comment>
<dbReference type="Proteomes" id="UP000053447">
    <property type="component" value="Unassembled WGS sequence"/>
</dbReference>
<keyword evidence="6 8" id="KW-0539">Nucleus</keyword>
<reference evidence="10" key="1">
    <citation type="journal article" date="2016" name="Nat. Commun.">
        <title>Genome analysis of three Pneumocystis species reveals adaptation mechanisms to life exclusively in mammalian hosts.</title>
        <authorList>
            <person name="Ma L."/>
            <person name="Chen Z."/>
            <person name="Huang D.W."/>
            <person name="Kutty G."/>
            <person name="Ishihara M."/>
            <person name="Wang H."/>
            <person name="Abouelleil A."/>
            <person name="Bishop L."/>
            <person name="Davey E."/>
            <person name="Deng R."/>
            <person name="Deng X."/>
            <person name="Fan L."/>
            <person name="Fantoni G."/>
            <person name="Fitzgerald M."/>
            <person name="Gogineni E."/>
            <person name="Goldberg J.M."/>
            <person name="Handley G."/>
            <person name="Hu X."/>
            <person name="Huber C."/>
            <person name="Jiao X."/>
            <person name="Jones K."/>
            <person name="Levin J.Z."/>
            <person name="Liu Y."/>
            <person name="Macdonald P."/>
            <person name="Melnikov A."/>
            <person name="Raley C."/>
            <person name="Sassi M."/>
            <person name="Sherman B.T."/>
            <person name="Song X."/>
            <person name="Sykes S."/>
            <person name="Tran B."/>
            <person name="Walsh L."/>
            <person name="Xia Y."/>
            <person name="Yang J."/>
            <person name="Young S."/>
            <person name="Zeng Q."/>
            <person name="Zheng X."/>
            <person name="Stephens R."/>
            <person name="Nusbaum C."/>
            <person name="Birren B.W."/>
            <person name="Azadi P."/>
            <person name="Lempicki R.A."/>
            <person name="Cuomo C.A."/>
            <person name="Kovacs J.A."/>
        </authorList>
    </citation>
    <scope>NUCLEOTIDE SEQUENCE [LARGE SCALE GENOMIC DNA]</scope>
    <source>
        <strain evidence="10">RU7</strain>
    </source>
</reference>
<dbReference type="GO" id="GO:0006357">
    <property type="term" value="P:regulation of transcription by RNA polymerase II"/>
    <property type="evidence" value="ECO:0007669"/>
    <property type="project" value="InterPro"/>
</dbReference>
<comment type="subunit">
    <text evidence="8">Component of the Mediator complex.</text>
</comment>
<keyword evidence="5 8" id="KW-0804">Transcription</keyword>
<evidence type="ECO:0000256" key="3">
    <source>
        <dbReference type="ARBA" id="ARBA00019610"/>
    </source>
</evidence>
<accession>A0A0W4ZS42</accession>
<name>A0A0W4ZS42_PNEJ7</name>
<evidence type="ECO:0000313" key="9">
    <source>
        <dbReference type="EMBL" id="KTW31197.1"/>
    </source>
</evidence>
<evidence type="ECO:0000256" key="5">
    <source>
        <dbReference type="ARBA" id="ARBA00023163"/>
    </source>
</evidence>
<dbReference type="OrthoDB" id="5319830at2759"/>
<evidence type="ECO:0000256" key="1">
    <source>
        <dbReference type="ARBA" id="ARBA00004123"/>
    </source>
</evidence>
<evidence type="ECO:0000256" key="2">
    <source>
        <dbReference type="ARBA" id="ARBA00005635"/>
    </source>
</evidence>
<keyword evidence="8" id="KW-0010">Activator</keyword>
<comment type="subcellular location">
    <subcellularLocation>
        <location evidence="1 8">Nucleus</location>
    </subcellularLocation>
</comment>
<protein>
    <recommendedName>
        <fullName evidence="3 8">Mediator of RNA polymerase II transcription subunit 17</fullName>
    </recommendedName>
    <alternativeName>
        <fullName evidence="7 8">Mediator complex subunit 17</fullName>
    </alternativeName>
</protein>
<dbReference type="EMBL" id="LFWA01000005">
    <property type="protein sequence ID" value="KTW31197.1"/>
    <property type="molecule type" value="Genomic_DNA"/>
</dbReference>
<evidence type="ECO:0000256" key="8">
    <source>
        <dbReference type="RuleBase" id="RU364140"/>
    </source>
</evidence>
<comment type="caution">
    <text evidence="9">The sequence shown here is derived from an EMBL/GenBank/DDBJ whole genome shotgun (WGS) entry which is preliminary data.</text>
</comment>
<keyword evidence="10" id="KW-1185">Reference proteome</keyword>
<keyword evidence="4 8" id="KW-0805">Transcription regulation</keyword>
<dbReference type="GeneID" id="28939788"/>
<gene>
    <name evidence="8" type="primary">MED17</name>
    <name evidence="9" type="ORF">T551_01270</name>
</gene>
<dbReference type="STRING" id="1408657.A0A0W4ZS42"/>
<dbReference type="GO" id="GO:0070847">
    <property type="term" value="C:core mediator complex"/>
    <property type="evidence" value="ECO:0007669"/>
    <property type="project" value="TreeGrafter"/>
</dbReference>
<evidence type="ECO:0000256" key="4">
    <source>
        <dbReference type="ARBA" id="ARBA00023015"/>
    </source>
</evidence>
<dbReference type="RefSeq" id="XP_018230187.1">
    <property type="nucleotide sequence ID" value="XM_018373533.1"/>
</dbReference>
<dbReference type="PANTHER" id="PTHR13114">
    <property type="entry name" value="MEDIATOR OF RNA POLYMERASE II TRANSCRIPTION SUBUNIT 17"/>
    <property type="match status" value="1"/>
</dbReference>
<proteinExistence type="inferred from homology"/>
<organism evidence="9 10">
    <name type="scientific">Pneumocystis jirovecii (strain RU7)</name>
    <name type="common">Human pneumocystis pneumonia agent</name>
    <dbReference type="NCBI Taxonomy" id="1408657"/>
    <lineage>
        <taxon>Eukaryota</taxon>
        <taxon>Fungi</taxon>
        <taxon>Dikarya</taxon>
        <taxon>Ascomycota</taxon>
        <taxon>Taphrinomycotina</taxon>
        <taxon>Pneumocystomycetes</taxon>
        <taxon>Pneumocystaceae</taxon>
        <taxon>Pneumocystis</taxon>
    </lineage>
</organism>
<dbReference type="VEuPathDB" id="FungiDB:T551_01270"/>
<dbReference type="GO" id="GO:0016592">
    <property type="term" value="C:mediator complex"/>
    <property type="evidence" value="ECO:0007669"/>
    <property type="project" value="InterPro"/>
</dbReference>
<dbReference type="InterPro" id="IPR019313">
    <property type="entry name" value="Mediator_Med17"/>
</dbReference>
<evidence type="ECO:0000313" key="10">
    <source>
        <dbReference type="Proteomes" id="UP000053447"/>
    </source>
</evidence>
<dbReference type="AlphaFoldDB" id="A0A0W4ZS42"/>
<evidence type="ECO:0000256" key="6">
    <source>
        <dbReference type="ARBA" id="ARBA00023242"/>
    </source>
</evidence>
<dbReference type="Gene3D" id="6.10.250.2620">
    <property type="match status" value="1"/>
</dbReference>
<dbReference type="Pfam" id="PF10156">
    <property type="entry name" value="Med17"/>
    <property type="match status" value="1"/>
</dbReference>
<comment type="function">
    <text evidence="8">Component of the Mediator complex, a coactivator involved in the regulated transcription of nearly all RNA polymerase II-dependent genes. Mediator functions as a bridge to convey information from gene-specific regulatory proteins to the basal RNA polymerase II transcription machinery. Mediator is recruited to promoters by direct interactions with regulatory proteins and serves as a scaffold for the assembly of a functional preinitiation complex with RNA polymerase II and the general transcription factors.</text>
</comment>
<dbReference type="PANTHER" id="PTHR13114:SF7">
    <property type="entry name" value="MEDIATOR OF RNA POLYMERASE II TRANSCRIPTION SUBUNIT 17"/>
    <property type="match status" value="1"/>
</dbReference>
<sequence length="581" mass="66699">MSPDVLLIPFPWQHSYGYNYDYLLEDTVSRIVTRYGAFRKLEESSFFNIDKDINDTDDCLKNNQNFNVFDTSIGLKYDFQQVKEKLINMIANAQNECSLILDFVSLLVSSVKSALGNSSMSTFLKERVPVGSFGTERVKGDICEEDKAVSKGWKIQALSKAASDLLDASIRIDKETTLETKFWHHVTLLKQNGWNLMHSRINNSKNLIVNYGIMDVARIFGKGFAILQKNTEGGIEFDGIDVNEMFKTIRLRFVENNIVKGDVVWDNSSLFDFFDKNIQTLSRRKDSFFEEELLEEIIREVSFFDDLNAIIMDNGVSVEILGPKRVLLIDIVDASIEIKESNGEYDVLCEAILLALHLFFSYYESQKLKWIDDLPFLSKMQSKKQSRVLFPVLSQLAHYFVLNEIFEELNNCINVILLEGWSVNYKIRKYVGMDFGVSEDSIIQSIIDGSQSVIEIYLPGSSQIVINIQTNNYKTSFEVDFRDSGVDEVISKTVCGSIFEVLDCIIWSINRDFMNVLQEIVAPQWKIKNGELLNINNGKRIKIDILLQRGEDGIWKILLYKNGIFIHVENSKISDFIYKII</sequence>